<organism evidence="1 2">
    <name type="scientific">Phytophthora infestans</name>
    <name type="common">Potato late blight agent</name>
    <name type="synonym">Botrytis infestans</name>
    <dbReference type="NCBI Taxonomy" id="4787"/>
    <lineage>
        <taxon>Eukaryota</taxon>
        <taxon>Sar</taxon>
        <taxon>Stramenopiles</taxon>
        <taxon>Oomycota</taxon>
        <taxon>Peronosporomycetes</taxon>
        <taxon>Peronosporales</taxon>
        <taxon>Peronosporaceae</taxon>
        <taxon>Phytophthora</taxon>
    </lineage>
</organism>
<dbReference type="EMBL" id="JAACNO010002224">
    <property type="protein sequence ID" value="KAF4134972.1"/>
    <property type="molecule type" value="Genomic_DNA"/>
</dbReference>
<evidence type="ECO:0000313" key="2">
    <source>
        <dbReference type="Proteomes" id="UP000704712"/>
    </source>
</evidence>
<dbReference type="Proteomes" id="UP000704712">
    <property type="component" value="Unassembled WGS sequence"/>
</dbReference>
<comment type="caution">
    <text evidence="1">The sequence shown here is derived from an EMBL/GenBank/DDBJ whole genome shotgun (WGS) entry which is preliminary data.</text>
</comment>
<name>A0A8S9U5N9_PHYIN</name>
<proteinExistence type="predicted"/>
<reference evidence="1" key="1">
    <citation type="submission" date="2020-03" db="EMBL/GenBank/DDBJ databases">
        <title>Hybrid Assembly of Korean Phytophthora infestans isolates.</title>
        <authorList>
            <person name="Prokchorchik M."/>
            <person name="Lee Y."/>
            <person name="Seo J."/>
            <person name="Cho J.-H."/>
            <person name="Park Y.-E."/>
            <person name="Jang D.-C."/>
            <person name="Im J.-S."/>
            <person name="Choi J.-G."/>
            <person name="Park H.-J."/>
            <person name="Lee G.-B."/>
            <person name="Lee Y.-G."/>
            <person name="Hong S.-Y."/>
            <person name="Cho K."/>
            <person name="Sohn K.H."/>
        </authorList>
    </citation>
    <scope>NUCLEOTIDE SEQUENCE</scope>
    <source>
        <strain evidence="1">KR_2_A2</strain>
    </source>
</reference>
<accession>A0A8S9U5N9</accession>
<gene>
    <name evidence="1" type="ORF">GN958_ATG15840</name>
</gene>
<protein>
    <submittedName>
        <fullName evidence="1">Uncharacterized protein</fullName>
    </submittedName>
</protein>
<evidence type="ECO:0000313" key="1">
    <source>
        <dbReference type="EMBL" id="KAF4134972.1"/>
    </source>
</evidence>
<sequence>MKTPLVDLNRAHGTHELVEGQVLSSMKTANYCMKDYSFNTNRRVVKRPNGGGKSADYVTQYVINVSGSL</sequence>
<dbReference type="AlphaFoldDB" id="A0A8S9U5N9"/>